<evidence type="ECO:0008006" key="3">
    <source>
        <dbReference type="Google" id="ProtNLM"/>
    </source>
</evidence>
<protein>
    <recommendedName>
        <fullName evidence="3">HutD</fullName>
    </recommendedName>
</protein>
<dbReference type="Pfam" id="PF05962">
    <property type="entry name" value="HutD"/>
    <property type="match status" value="1"/>
</dbReference>
<proteinExistence type="predicted"/>
<gene>
    <name evidence="1" type="ORF">BLAHAN_05051</name>
</gene>
<organism evidence="1 2">
    <name type="scientific">Blautia hansenii DSM 20583</name>
    <dbReference type="NCBI Taxonomy" id="537007"/>
    <lineage>
        <taxon>Bacteria</taxon>
        <taxon>Bacillati</taxon>
        <taxon>Bacillota</taxon>
        <taxon>Clostridia</taxon>
        <taxon>Lachnospirales</taxon>
        <taxon>Lachnospiraceae</taxon>
        <taxon>Blautia</taxon>
    </lineage>
</organism>
<dbReference type="AlphaFoldDB" id="C9L6P0"/>
<dbReference type="SUPFAM" id="SSF51182">
    <property type="entry name" value="RmlC-like cupins"/>
    <property type="match status" value="1"/>
</dbReference>
<dbReference type="Gene3D" id="2.60.120.10">
    <property type="entry name" value="Jelly Rolls"/>
    <property type="match status" value="1"/>
</dbReference>
<keyword evidence="2" id="KW-1185">Reference proteome</keyword>
<dbReference type="InterPro" id="IPR011051">
    <property type="entry name" value="RmlC_Cupin_sf"/>
</dbReference>
<name>C9L6P0_BLAHA</name>
<evidence type="ECO:0000313" key="1">
    <source>
        <dbReference type="EMBL" id="EEX22084.1"/>
    </source>
</evidence>
<sequence>MKIKKNRGKSMSNKMILKKAEDFVTSKWSGGSTTELYIYPPQAVYREGNFKCRISSATVEVEKSDFTSLPGVKRYLSIFFGKLKMVHGGEKEVILKPYEVDCFDGGDSTVSYGKVVDFNLMLKNGADGEMQAKKLKGEEALILEPKEGENLLAVYVKTGCVQIEEKIVEAGELFICEEWEDKVKVLGKDTEESGIGICRVRI</sequence>
<dbReference type="InterPro" id="IPR010282">
    <property type="entry name" value="Uncharacterised_HutD/Ves"/>
</dbReference>
<dbReference type="STRING" id="537007.BLAHAN_05051"/>
<dbReference type="PANTHER" id="PTHR37943">
    <property type="entry name" value="PROTEIN VES"/>
    <property type="match status" value="1"/>
</dbReference>
<dbReference type="PANTHER" id="PTHR37943:SF1">
    <property type="entry name" value="PROTEIN VES"/>
    <property type="match status" value="1"/>
</dbReference>
<dbReference type="EMBL" id="ABYU02000012">
    <property type="protein sequence ID" value="EEX22084.1"/>
    <property type="molecule type" value="Genomic_DNA"/>
</dbReference>
<evidence type="ECO:0000313" key="2">
    <source>
        <dbReference type="Proteomes" id="UP000003755"/>
    </source>
</evidence>
<dbReference type="KEGG" id="bhan:CGC63_11350"/>
<dbReference type="eggNOG" id="COG3758">
    <property type="taxonomic scope" value="Bacteria"/>
</dbReference>
<comment type="caution">
    <text evidence="1">The sequence shown here is derived from an EMBL/GenBank/DDBJ whole genome shotgun (WGS) entry which is preliminary data.</text>
</comment>
<dbReference type="HOGENOM" id="CLU_090931_3_0_9"/>
<dbReference type="InterPro" id="IPR014710">
    <property type="entry name" value="RmlC-like_jellyroll"/>
</dbReference>
<dbReference type="Proteomes" id="UP000003755">
    <property type="component" value="Unassembled WGS sequence"/>
</dbReference>
<accession>C9L6P0</accession>
<reference evidence="1" key="1">
    <citation type="submission" date="2009-09" db="EMBL/GenBank/DDBJ databases">
        <authorList>
            <person name="Weinstock G."/>
            <person name="Sodergren E."/>
            <person name="Clifton S."/>
            <person name="Fulton L."/>
            <person name="Fulton B."/>
            <person name="Courtney L."/>
            <person name="Fronick C."/>
            <person name="Harrison M."/>
            <person name="Strong C."/>
            <person name="Farmer C."/>
            <person name="Delahaunty K."/>
            <person name="Markovic C."/>
            <person name="Hall O."/>
            <person name="Minx P."/>
            <person name="Tomlinson C."/>
            <person name="Mitreva M."/>
            <person name="Nelson J."/>
            <person name="Hou S."/>
            <person name="Wollam A."/>
            <person name="Pepin K.H."/>
            <person name="Johnson M."/>
            <person name="Bhonagiri V."/>
            <person name="Nash W.E."/>
            <person name="Warren W."/>
            <person name="Chinwalla A."/>
            <person name="Mardis E.R."/>
            <person name="Wilson R.K."/>
        </authorList>
    </citation>
    <scope>NUCLEOTIDE SEQUENCE [LARGE SCALE GENOMIC DNA]</scope>
    <source>
        <strain evidence="1">DSM 20583</strain>
    </source>
</reference>